<sequence length="481" mass="55449">MSQKSNNTESTVSSNTMTEMEQQKGALVEVQGTEDKAKAAAETAADEKKASAKTPVSKDTLAQMKTKCRAWAEKCRGWGRKIRQSAANGKARVQAAWNRVLTEERKAAVRTKGQAIAAKGKAAGNRCKAFVSMVGSKLRAAWNRVLTEKRKAAIKAGWASFSDKCRRAGARVEAWCRKLWQQVVRLWNKVMTEKRKAAIKAKWQLVVEKVRPIFDKCRAVIARQAARVSAAWKKLTCEENKQAVKTKANAFWQAIVSLFRRMGNKLVRMVHNIKERETEEGLRTYKLFYISDYEKEATYLRNMSLKGYHFVRNDGFSFDFIKGEPKNYFYLLDYYKVDPSEEELKQWRQEGWEDIFHAPVNYEGSWHFFRRELSEGDMLEYNENNDSRLELFERLTRNWQGILSVVALCTVFSIVAISMQIALHGFPWMIAVCIVLAAICLLVFLIYLNMYYRTRLRIVDIHNARKQKSAQEDPSAQKRVK</sequence>
<proteinExistence type="predicted"/>
<feature type="region of interest" description="Disordered" evidence="1">
    <location>
        <begin position="1"/>
        <end position="58"/>
    </location>
</feature>
<dbReference type="Pfam" id="PF11193">
    <property type="entry name" value="DUF2812"/>
    <property type="match status" value="1"/>
</dbReference>
<feature type="transmembrane region" description="Helical" evidence="2">
    <location>
        <begin position="428"/>
        <end position="448"/>
    </location>
</feature>
<reference evidence="3" key="2">
    <citation type="submission" date="2023-06" db="EMBL/GenBank/DDBJ databases">
        <authorList>
            <person name="Zeman M."/>
            <person name="Kubasova T."/>
            <person name="Jahodarova E."/>
            <person name="Nykrynova M."/>
            <person name="Rychlik I."/>
        </authorList>
    </citation>
    <scope>NUCLEOTIDE SEQUENCE</scope>
    <source>
        <strain evidence="3">ET39</strain>
    </source>
</reference>
<dbReference type="EMBL" id="JAUDCG010000023">
    <property type="protein sequence ID" value="MDM8157261.1"/>
    <property type="molecule type" value="Genomic_DNA"/>
</dbReference>
<keyword evidence="2" id="KW-0812">Transmembrane</keyword>
<dbReference type="RefSeq" id="WP_289607722.1">
    <property type="nucleotide sequence ID" value="NZ_JAUDCG010000023.1"/>
</dbReference>
<feature type="transmembrane region" description="Helical" evidence="2">
    <location>
        <begin position="401"/>
        <end position="422"/>
    </location>
</feature>
<feature type="compositionally biased region" description="Basic and acidic residues" evidence="1">
    <location>
        <begin position="33"/>
        <end position="50"/>
    </location>
</feature>
<accession>A0ABT7UCA2</accession>
<evidence type="ECO:0000313" key="3">
    <source>
        <dbReference type="EMBL" id="MDM8157261.1"/>
    </source>
</evidence>
<dbReference type="InterPro" id="IPR021359">
    <property type="entry name" value="DUF2812"/>
</dbReference>
<organism evidence="3 4">
    <name type="scientific">Amedibacillus dolichus</name>
    <dbReference type="NCBI Taxonomy" id="31971"/>
    <lineage>
        <taxon>Bacteria</taxon>
        <taxon>Bacillati</taxon>
        <taxon>Bacillota</taxon>
        <taxon>Erysipelotrichia</taxon>
        <taxon>Erysipelotrichales</taxon>
        <taxon>Erysipelotrichaceae</taxon>
        <taxon>Amedibacillus</taxon>
    </lineage>
</organism>
<gene>
    <name evidence="3" type="ORF">QUV96_06375</name>
</gene>
<evidence type="ECO:0000256" key="1">
    <source>
        <dbReference type="SAM" id="MobiDB-lite"/>
    </source>
</evidence>
<feature type="compositionally biased region" description="Low complexity" evidence="1">
    <location>
        <begin position="1"/>
        <end position="20"/>
    </location>
</feature>
<keyword evidence="2" id="KW-0472">Membrane</keyword>
<name>A0ABT7UCA2_9FIRM</name>
<evidence type="ECO:0000313" key="4">
    <source>
        <dbReference type="Proteomes" id="UP001529340"/>
    </source>
</evidence>
<dbReference type="Proteomes" id="UP001529340">
    <property type="component" value="Unassembled WGS sequence"/>
</dbReference>
<evidence type="ECO:0000256" key="2">
    <source>
        <dbReference type="SAM" id="Phobius"/>
    </source>
</evidence>
<comment type="caution">
    <text evidence="3">The sequence shown here is derived from an EMBL/GenBank/DDBJ whole genome shotgun (WGS) entry which is preliminary data.</text>
</comment>
<protein>
    <submittedName>
        <fullName evidence="3">DUF2812 domain-containing protein</fullName>
    </submittedName>
</protein>
<keyword evidence="4" id="KW-1185">Reference proteome</keyword>
<keyword evidence="2" id="KW-1133">Transmembrane helix</keyword>
<reference evidence="3" key="1">
    <citation type="submission" date="2023-06" db="EMBL/GenBank/DDBJ databases">
        <title>Identification and characterization of horizontal gene transfer across gut microbiota members of farm animals based on homology search.</title>
        <authorList>
            <person name="Schwarzerova J."/>
            <person name="Nykrynova M."/>
            <person name="Jureckova K."/>
            <person name="Cejkova D."/>
            <person name="Rychlik I."/>
        </authorList>
    </citation>
    <scope>NUCLEOTIDE SEQUENCE</scope>
    <source>
        <strain evidence="3">ET39</strain>
    </source>
</reference>